<evidence type="ECO:0000313" key="4">
    <source>
        <dbReference type="Proteomes" id="UP000658690"/>
    </source>
</evidence>
<dbReference type="SMART" id="SM01130">
    <property type="entry name" value="DHDPS"/>
    <property type="match status" value="1"/>
</dbReference>
<reference evidence="3 4" key="1">
    <citation type="submission" date="2019-10" db="EMBL/GenBank/DDBJ databases">
        <title>Description of Paenibacillus choica sp. nov.</title>
        <authorList>
            <person name="Carlier A."/>
            <person name="Qi S."/>
        </authorList>
    </citation>
    <scope>NUCLEOTIDE SEQUENCE [LARGE SCALE GENOMIC DNA]</scope>
    <source>
        <strain evidence="3 4">LMG 31460</strain>
    </source>
</reference>
<gene>
    <name evidence="3" type="ORF">GC102_06105</name>
</gene>
<comment type="similarity">
    <text evidence="2">Belongs to the DapA family.</text>
</comment>
<organism evidence="3 4">
    <name type="scientific">Paenibacillus germinis</name>
    <dbReference type="NCBI Taxonomy" id="2654979"/>
    <lineage>
        <taxon>Bacteria</taxon>
        <taxon>Bacillati</taxon>
        <taxon>Bacillota</taxon>
        <taxon>Bacilli</taxon>
        <taxon>Bacillales</taxon>
        <taxon>Paenibacillaceae</taxon>
        <taxon>Paenibacillus</taxon>
    </lineage>
</organism>
<protein>
    <submittedName>
        <fullName evidence="3">Dihydrodipicolinate synthase family protein</fullName>
    </submittedName>
</protein>
<dbReference type="Gene3D" id="3.20.20.70">
    <property type="entry name" value="Aldolase class I"/>
    <property type="match status" value="1"/>
</dbReference>
<dbReference type="Pfam" id="PF00701">
    <property type="entry name" value="DHDPS"/>
    <property type="match status" value="1"/>
</dbReference>
<dbReference type="PANTHER" id="PTHR42849:SF1">
    <property type="entry name" value="N-ACETYLNEURAMINATE LYASE"/>
    <property type="match status" value="1"/>
</dbReference>
<evidence type="ECO:0000256" key="2">
    <source>
        <dbReference type="PIRNR" id="PIRNR001365"/>
    </source>
</evidence>
<dbReference type="PIRSF" id="PIRSF001365">
    <property type="entry name" value="DHDPS"/>
    <property type="match status" value="1"/>
</dbReference>
<dbReference type="CDD" id="cd00408">
    <property type="entry name" value="DHDPS-like"/>
    <property type="match status" value="1"/>
</dbReference>
<comment type="caution">
    <text evidence="3">The sequence shown here is derived from an EMBL/GenBank/DDBJ whole genome shotgun (WGS) entry which is preliminary data.</text>
</comment>
<keyword evidence="1 2" id="KW-0456">Lyase</keyword>
<evidence type="ECO:0000313" key="3">
    <source>
        <dbReference type="EMBL" id="NOU85352.1"/>
    </source>
</evidence>
<accession>A0ABX1YW62</accession>
<evidence type="ECO:0000256" key="1">
    <source>
        <dbReference type="ARBA" id="ARBA00023239"/>
    </source>
</evidence>
<dbReference type="InterPro" id="IPR002220">
    <property type="entry name" value="DapA-like"/>
</dbReference>
<dbReference type="Proteomes" id="UP000658690">
    <property type="component" value="Unassembled WGS sequence"/>
</dbReference>
<keyword evidence="4" id="KW-1185">Reference proteome</keyword>
<name>A0ABX1YW62_9BACL</name>
<sequence>MRGIITVLNTPFTIQNELDEASLRRNVRLAMDAGVVGFLVPGLAAELYHLTPEERLRMTRVVVEEACGRVPVIGGATAYSPVERLKYAEQFIGLGCAGILVNIPYQDDRQFERDVREIAGVNPGFLMLQDWDPSGFGVPVPLIAKLFREIEAFRSYKIEVVPAGVKYSQVLEATGGGLHVAGGWAVTQFIEGLDRGIHAFMPTGMHEVYTAIYRMYAEGKRAEAVNLFYRLLPVLAFANQHLDVSIHFFKRLLYRQGTYDTSRVREPILPFDQCHERIADELIAYVSQLTDELEEKRR</sequence>
<dbReference type="EMBL" id="WHOC01000028">
    <property type="protein sequence ID" value="NOU85352.1"/>
    <property type="molecule type" value="Genomic_DNA"/>
</dbReference>
<proteinExistence type="inferred from homology"/>
<dbReference type="PANTHER" id="PTHR42849">
    <property type="entry name" value="N-ACETYLNEURAMINATE LYASE"/>
    <property type="match status" value="1"/>
</dbReference>
<dbReference type="SUPFAM" id="SSF51569">
    <property type="entry name" value="Aldolase"/>
    <property type="match status" value="1"/>
</dbReference>
<dbReference type="InterPro" id="IPR013785">
    <property type="entry name" value="Aldolase_TIM"/>
</dbReference>